<dbReference type="GO" id="GO:0009378">
    <property type="term" value="F:four-way junction helicase activity"/>
    <property type="evidence" value="ECO:0007669"/>
    <property type="project" value="InterPro"/>
</dbReference>
<dbReference type="SMART" id="SM00278">
    <property type="entry name" value="HhH1"/>
    <property type="match status" value="2"/>
</dbReference>
<comment type="domain">
    <text evidence="6">Has three domains with a flexible linker between the domains II and III and assumes an 'L' shape. Domain III is highly mobile and contacts RuvB.</text>
</comment>
<keyword evidence="2 6" id="KW-0227">DNA damage</keyword>
<dbReference type="SUPFAM" id="SSF47781">
    <property type="entry name" value="RuvA domain 2-like"/>
    <property type="match status" value="1"/>
</dbReference>
<dbReference type="EMBL" id="CP011280">
    <property type="protein sequence ID" value="AKC95587.1"/>
    <property type="molecule type" value="Genomic_DNA"/>
</dbReference>
<keyword evidence="5 6" id="KW-0234">DNA repair</keyword>
<sequence length="196" mass="22352">MYDYISGNLVTKALDYACIDVNGVGYILYIPFKTYENLNEINSFEKLYTYLHVKEDDMRLYGFKTITERSIFKKVISVSGIGPKIALAILSVYTPGEISSMVLSDDYKMLSKVNGLGVKKAQKLIIELKDKLDDIEASETNTFKLHIVKNEIKLALEALGYVKLKIEDYITDEEINEVRDSGKLMKEILKKLSKKK</sequence>
<comment type="function">
    <text evidence="6">The RuvA-RuvB-RuvC complex processes Holliday junction (HJ) DNA during genetic recombination and DNA repair, while the RuvA-RuvB complex plays an important role in the rescue of blocked DNA replication forks via replication fork reversal (RFR). RuvA specifically binds to HJ cruciform DNA, conferring on it an open structure. The RuvB hexamer acts as an ATP-dependent pump, pulling dsDNA into and through the RuvAB complex. HJ branch migration allows RuvC to scan DNA until it finds its consensus sequence, where it cleaves and resolves the cruciform DNA.</text>
</comment>
<keyword evidence="3 6" id="KW-0238">DNA-binding</keyword>
<keyword evidence="1 6" id="KW-0963">Cytoplasm</keyword>
<dbReference type="AlphaFoldDB" id="A0A0E3ZCD7"/>
<dbReference type="Pfam" id="PF01330">
    <property type="entry name" value="RuvA_N"/>
    <property type="match status" value="1"/>
</dbReference>
<dbReference type="RefSeq" id="WP_046328693.1">
    <property type="nucleotide sequence ID" value="NZ_CAUPIC010000002.1"/>
</dbReference>
<feature type="domain" description="Helix-hairpin-helix DNA-binding motif class 1" evidence="7">
    <location>
        <begin position="108"/>
        <end position="127"/>
    </location>
</feature>
<dbReference type="GO" id="GO:0000400">
    <property type="term" value="F:four-way junction DNA binding"/>
    <property type="evidence" value="ECO:0007669"/>
    <property type="project" value="UniProtKB-UniRule"/>
</dbReference>
<evidence type="ECO:0000256" key="6">
    <source>
        <dbReference type="HAMAP-Rule" id="MF_00031"/>
    </source>
</evidence>
<feature type="region of interest" description="Domain I" evidence="6">
    <location>
        <begin position="1"/>
        <end position="64"/>
    </location>
</feature>
<evidence type="ECO:0000313" key="9">
    <source>
        <dbReference type="Proteomes" id="UP000033103"/>
    </source>
</evidence>
<dbReference type="HOGENOM" id="CLU_087936_3_0_0"/>
<evidence type="ECO:0000256" key="2">
    <source>
        <dbReference type="ARBA" id="ARBA00022763"/>
    </source>
</evidence>
<comment type="similarity">
    <text evidence="6">Belongs to the RuvA family.</text>
</comment>
<dbReference type="GO" id="GO:0005737">
    <property type="term" value="C:cytoplasm"/>
    <property type="evidence" value="ECO:0007669"/>
    <property type="project" value="UniProtKB-SubCell"/>
</dbReference>
<dbReference type="GO" id="GO:0048476">
    <property type="term" value="C:Holliday junction resolvase complex"/>
    <property type="evidence" value="ECO:0007669"/>
    <property type="project" value="UniProtKB-UniRule"/>
</dbReference>
<comment type="subunit">
    <text evidence="6">Homotetramer. Forms an RuvA(8)-RuvB(12)-Holliday junction (HJ) complex. HJ DNA is sandwiched between 2 RuvA tetramers; dsDNA enters through RuvA and exits via RuvB. An RuvB hexamer assembles on each DNA strand where it exits the tetramer. Each RuvB hexamer is contacted by two RuvA subunits (via domain III) on 2 adjacent RuvB subunits; this complex drives branch migration. In the full resolvosome a probable DNA-RuvA(4)-RuvB(12)-RuvC(2) complex forms which resolves the HJ.</text>
</comment>
<dbReference type="Gene3D" id="2.40.50.140">
    <property type="entry name" value="Nucleic acid-binding proteins"/>
    <property type="match status" value="1"/>
</dbReference>
<evidence type="ECO:0000259" key="7">
    <source>
        <dbReference type="SMART" id="SM00278"/>
    </source>
</evidence>
<dbReference type="InterPro" id="IPR010994">
    <property type="entry name" value="RuvA_2-like"/>
</dbReference>
<dbReference type="KEGG" id="sns:VC03_03505"/>
<keyword evidence="4 6" id="KW-0233">DNA recombination</keyword>
<name>A0A0E3ZCD7_9FUSO</name>
<keyword evidence="9" id="KW-1185">Reference proteome</keyword>
<dbReference type="Pfam" id="PF14520">
    <property type="entry name" value="HHH_5"/>
    <property type="match status" value="1"/>
</dbReference>
<protein>
    <recommendedName>
        <fullName evidence="6">Holliday junction branch migration complex subunit RuvA</fullName>
    </recommendedName>
</protein>
<dbReference type="GO" id="GO:0006281">
    <property type="term" value="P:DNA repair"/>
    <property type="evidence" value="ECO:0007669"/>
    <property type="project" value="UniProtKB-UniRule"/>
</dbReference>
<reference evidence="8 9" key="1">
    <citation type="journal article" date="2012" name="BMC Genomics">
        <title>Genomic sequence analysis and characterization of Sneathia amnii sp. nov.</title>
        <authorList>
            <consortium name="Vaginal Microbiome Consortium (additional members)"/>
            <person name="Harwich M.D.Jr."/>
            <person name="Serrano M.G."/>
            <person name="Fettweis J.M."/>
            <person name="Alves J.M."/>
            <person name="Reimers M.A."/>
            <person name="Buck G.A."/>
            <person name="Jefferson K.K."/>
        </authorList>
    </citation>
    <scope>NUCLEOTIDE SEQUENCE [LARGE SCALE GENOMIC DNA]</scope>
    <source>
        <strain evidence="8 9">SN35</strain>
    </source>
</reference>
<accession>A0A0E3ZCD7</accession>
<dbReference type="InterPro" id="IPR012340">
    <property type="entry name" value="NA-bd_OB-fold"/>
</dbReference>
<dbReference type="GO" id="GO:0005524">
    <property type="term" value="F:ATP binding"/>
    <property type="evidence" value="ECO:0007669"/>
    <property type="project" value="InterPro"/>
</dbReference>
<dbReference type="PATRIC" id="fig|1069640.6.peg.691"/>
<dbReference type="HAMAP" id="MF_00031">
    <property type="entry name" value="DNA_HJ_migration_RuvA"/>
    <property type="match status" value="1"/>
</dbReference>
<evidence type="ECO:0000256" key="3">
    <source>
        <dbReference type="ARBA" id="ARBA00023125"/>
    </source>
</evidence>
<feature type="region of interest" description="Domain III" evidence="6">
    <location>
        <begin position="150"/>
        <end position="196"/>
    </location>
</feature>
<gene>
    <name evidence="6" type="primary">ruvA</name>
    <name evidence="8" type="ORF">VC03_03505</name>
</gene>
<proteinExistence type="inferred from homology"/>
<organism evidence="8 9">
    <name type="scientific">Sneathia vaginalis</name>
    <dbReference type="NCBI Taxonomy" id="187101"/>
    <lineage>
        <taxon>Bacteria</taxon>
        <taxon>Fusobacteriati</taxon>
        <taxon>Fusobacteriota</taxon>
        <taxon>Fusobacteriia</taxon>
        <taxon>Fusobacteriales</taxon>
        <taxon>Leptotrichiaceae</taxon>
        <taxon>Sneathia</taxon>
    </lineage>
</organism>
<comment type="caution">
    <text evidence="6">Lacks conserved residue(s) required for the propagation of feature annotation.</text>
</comment>
<dbReference type="GO" id="GO:0006310">
    <property type="term" value="P:DNA recombination"/>
    <property type="evidence" value="ECO:0007669"/>
    <property type="project" value="UniProtKB-UniRule"/>
</dbReference>
<feature type="domain" description="Helix-hairpin-helix DNA-binding motif class 1" evidence="7">
    <location>
        <begin position="73"/>
        <end position="92"/>
    </location>
</feature>
<dbReference type="InterPro" id="IPR013849">
    <property type="entry name" value="DNA_helicase_Holl-junc_RuvA_I"/>
</dbReference>
<evidence type="ECO:0000256" key="5">
    <source>
        <dbReference type="ARBA" id="ARBA00023204"/>
    </source>
</evidence>
<dbReference type="STRING" id="187101.VC03_03505"/>
<evidence type="ECO:0000256" key="1">
    <source>
        <dbReference type="ARBA" id="ARBA00022490"/>
    </source>
</evidence>
<dbReference type="SUPFAM" id="SSF50249">
    <property type="entry name" value="Nucleic acid-binding proteins"/>
    <property type="match status" value="1"/>
</dbReference>
<dbReference type="Gene3D" id="1.10.150.20">
    <property type="entry name" value="5' to 3' exonuclease, C-terminal subdomain"/>
    <property type="match status" value="1"/>
</dbReference>
<comment type="subcellular location">
    <subcellularLocation>
        <location evidence="6">Cytoplasm</location>
    </subcellularLocation>
</comment>
<evidence type="ECO:0000313" key="8">
    <source>
        <dbReference type="EMBL" id="AKC95587.1"/>
    </source>
</evidence>
<dbReference type="Proteomes" id="UP000033103">
    <property type="component" value="Chromosome"/>
</dbReference>
<dbReference type="InterPro" id="IPR000085">
    <property type="entry name" value="RuvA"/>
</dbReference>
<dbReference type="NCBIfam" id="TIGR00084">
    <property type="entry name" value="ruvA"/>
    <property type="match status" value="1"/>
</dbReference>
<dbReference type="InterPro" id="IPR003583">
    <property type="entry name" value="Hlx-hairpin-Hlx_DNA-bd_motif"/>
</dbReference>
<dbReference type="OrthoDB" id="5293449at2"/>
<evidence type="ECO:0000256" key="4">
    <source>
        <dbReference type="ARBA" id="ARBA00023172"/>
    </source>
</evidence>